<dbReference type="EMBL" id="FCOL02000038">
    <property type="protein sequence ID" value="SAL76555.1"/>
    <property type="molecule type" value="Genomic_DNA"/>
</dbReference>
<dbReference type="InterPro" id="IPR011335">
    <property type="entry name" value="Restrct_endonuc-II-like"/>
</dbReference>
<organism evidence="3 4">
    <name type="scientific">Caballeronia terrestris</name>
    <dbReference type="NCBI Taxonomy" id="1226301"/>
    <lineage>
        <taxon>Bacteria</taxon>
        <taxon>Pseudomonadati</taxon>
        <taxon>Pseudomonadota</taxon>
        <taxon>Betaproteobacteria</taxon>
        <taxon>Burkholderiales</taxon>
        <taxon>Burkholderiaceae</taxon>
        <taxon>Caballeronia</taxon>
    </lineage>
</organism>
<dbReference type="InterPro" id="IPR007560">
    <property type="entry name" value="Restrct_endonuc_IV_Mrr"/>
</dbReference>
<dbReference type="Pfam" id="PF04471">
    <property type="entry name" value="Mrr_cat"/>
    <property type="match status" value="1"/>
</dbReference>
<accession>A0A158K6D9</accession>
<protein>
    <submittedName>
        <fullName evidence="3">Mrr restriction system protein</fullName>
    </submittedName>
</protein>
<dbReference type="InterPro" id="IPR011856">
    <property type="entry name" value="tRNA_endonuc-like_dom_sf"/>
</dbReference>
<proteinExistence type="predicted"/>
<dbReference type="InterPro" id="IPR052906">
    <property type="entry name" value="Type_IV_Methyl-Rstrct_Enzyme"/>
</dbReference>
<sequence>MPIPDYQTLMLPVLRAVADGQEHRFRNVVESLADEYQLTDEERNTLLPSGTAPLFDNRVGWARTYLKQAAVIESRKRGYFNITERGKILLAQGPTRIDNSTLDQYPEFVAFRQKKSSDVQAIVAPVSKPGVSIPEIEESTPEESFAQAYQRLRTNLEAELLEQVKSSTPSFFERLVIDLLVAMGYGGSRQDAGSVIGRSGDGGIDGTIKEDKLGLDVIYVQAKRWEDTVGRPEIQKFAGALQGQRANKGVFITTSAFTREAKEYAGLITSKIILVDGDQLVKLMVDHNVGVSTVSTFHVKKVDSDYFEGDAV</sequence>
<dbReference type="InterPro" id="IPR025745">
    <property type="entry name" value="Mrr-like_N_dom"/>
</dbReference>
<dbReference type="GO" id="GO:0003677">
    <property type="term" value="F:DNA binding"/>
    <property type="evidence" value="ECO:0007669"/>
    <property type="project" value="InterPro"/>
</dbReference>
<evidence type="ECO:0000313" key="3">
    <source>
        <dbReference type="EMBL" id="SAL76555.1"/>
    </source>
</evidence>
<comment type="caution">
    <text evidence="3">The sequence shown here is derived from an EMBL/GenBank/DDBJ whole genome shotgun (WGS) entry which is preliminary data.</text>
</comment>
<dbReference type="Gene3D" id="3.40.1350.10">
    <property type="match status" value="1"/>
</dbReference>
<reference evidence="3" key="1">
    <citation type="submission" date="2016-01" db="EMBL/GenBank/DDBJ databases">
        <authorList>
            <person name="Peeters C."/>
        </authorList>
    </citation>
    <scope>NUCLEOTIDE SEQUENCE [LARGE SCALE GENOMIC DNA]</scope>
    <source>
        <strain evidence="3">LMG 22937</strain>
    </source>
</reference>
<evidence type="ECO:0000259" key="1">
    <source>
        <dbReference type="Pfam" id="PF04471"/>
    </source>
</evidence>
<dbReference type="AlphaFoldDB" id="A0A158K6D9"/>
<dbReference type="PANTHER" id="PTHR30015:SF7">
    <property type="entry name" value="TYPE IV METHYL-DIRECTED RESTRICTION ENZYME ECOKMRR"/>
    <property type="match status" value="1"/>
</dbReference>
<dbReference type="GO" id="GO:0015666">
    <property type="term" value="F:restriction endodeoxyribonuclease activity"/>
    <property type="evidence" value="ECO:0007669"/>
    <property type="project" value="TreeGrafter"/>
</dbReference>
<dbReference type="Proteomes" id="UP000054925">
    <property type="component" value="Unassembled WGS sequence"/>
</dbReference>
<dbReference type="OrthoDB" id="9781481at2"/>
<keyword evidence="4" id="KW-1185">Reference proteome</keyword>
<dbReference type="GO" id="GO:0009307">
    <property type="term" value="P:DNA restriction-modification system"/>
    <property type="evidence" value="ECO:0007669"/>
    <property type="project" value="InterPro"/>
</dbReference>
<feature type="domain" description="Restriction endonuclease type IV Mrr" evidence="1">
    <location>
        <begin position="166"/>
        <end position="284"/>
    </location>
</feature>
<gene>
    <name evidence="3" type="primary">mrr</name>
    <name evidence="3" type="ORF">AWB67_04943</name>
</gene>
<feature type="domain" description="Restriction system protein Mrr-like N-terminal" evidence="2">
    <location>
        <begin position="6"/>
        <end position="91"/>
    </location>
</feature>
<dbReference type="SUPFAM" id="SSF52980">
    <property type="entry name" value="Restriction endonuclease-like"/>
    <property type="match status" value="1"/>
</dbReference>
<dbReference type="RefSeq" id="WP_087658814.1">
    <property type="nucleotide sequence ID" value="NZ_FCOL02000038.1"/>
</dbReference>
<name>A0A158K6D9_9BURK</name>
<evidence type="ECO:0000259" key="2">
    <source>
        <dbReference type="Pfam" id="PF14338"/>
    </source>
</evidence>
<evidence type="ECO:0000313" key="4">
    <source>
        <dbReference type="Proteomes" id="UP000054925"/>
    </source>
</evidence>
<dbReference type="Pfam" id="PF14338">
    <property type="entry name" value="Mrr_N"/>
    <property type="match status" value="1"/>
</dbReference>
<dbReference type="PANTHER" id="PTHR30015">
    <property type="entry name" value="MRR RESTRICTION SYSTEM PROTEIN"/>
    <property type="match status" value="1"/>
</dbReference>